<comment type="caution">
    <text evidence="11">The sequence shown here is derived from an EMBL/GenBank/DDBJ whole genome shotgun (WGS) entry which is preliminary data.</text>
</comment>
<keyword evidence="12" id="KW-1185">Reference proteome</keyword>
<protein>
    <submittedName>
        <fullName evidence="11">ABC transporter, permease protein</fullName>
    </submittedName>
</protein>
<dbReference type="Proteomes" id="UP000006462">
    <property type="component" value="Unassembled WGS sequence"/>
</dbReference>
<evidence type="ECO:0000256" key="9">
    <source>
        <dbReference type="RuleBase" id="RU363032"/>
    </source>
</evidence>
<comment type="subcellular location">
    <subcellularLocation>
        <location evidence="1 9">Cell membrane</location>
        <topology evidence="1 9">Multi-pass membrane protein</topology>
    </subcellularLocation>
</comment>
<evidence type="ECO:0000259" key="10">
    <source>
        <dbReference type="PROSITE" id="PS50928"/>
    </source>
</evidence>
<dbReference type="InterPro" id="IPR035906">
    <property type="entry name" value="MetI-like_sf"/>
</dbReference>
<feature type="transmembrane region" description="Helical" evidence="9">
    <location>
        <begin position="111"/>
        <end position="134"/>
    </location>
</feature>
<evidence type="ECO:0000313" key="11">
    <source>
        <dbReference type="EMBL" id="EFB90151.1"/>
    </source>
</evidence>
<evidence type="ECO:0000256" key="6">
    <source>
        <dbReference type="ARBA" id="ARBA00022970"/>
    </source>
</evidence>
<dbReference type="PROSITE" id="PS50928">
    <property type="entry name" value="ABC_TM1"/>
    <property type="match status" value="1"/>
</dbReference>
<keyword evidence="8 9" id="KW-0472">Membrane</keyword>
<feature type="transmembrane region" description="Helical" evidence="9">
    <location>
        <begin position="81"/>
        <end position="99"/>
    </location>
</feature>
<dbReference type="InterPro" id="IPR043429">
    <property type="entry name" value="ArtM/GltK/GlnP/TcyL/YhdX-like"/>
</dbReference>
<dbReference type="InterPro" id="IPR010065">
    <property type="entry name" value="AA_ABC_transptr_permease_3TM"/>
</dbReference>
<feature type="transmembrane region" description="Helical" evidence="9">
    <location>
        <begin position="140"/>
        <end position="160"/>
    </location>
</feature>
<feature type="transmembrane region" description="Helical" evidence="9">
    <location>
        <begin position="246"/>
        <end position="267"/>
    </location>
</feature>
<evidence type="ECO:0000256" key="3">
    <source>
        <dbReference type="ARBA" id="ARBA00022448"/>
    </source>
</evidence>
<dbReference type="Gene3D" id="1.10.3720.10">
    <property type="entry name" value="MetI-like"/>
    <property type="match status" value="1"/>
</dbReference>
<comment type="similarity">
    <text evidence="2">Belongs to the binding-protein-dependent transport system permease family. HisMQ subfamily.</text>
</comment>
<dbReference type="EMBL" id="ADFP01000093">
    <property type="protein sequence ID" value="EFB90151.1"/>
    <property type="molecule type" value="Genomic_DNA"/>
</dbReference>
<proteinExistence type="inferred from homology"/>
<feature type="domain" description="ABC transmembrane type-1" evidence="10">
    <location>
        <begin position="75"/>
        <end position="264"/>
    </location>
</feature>
<reference evidence="11 12" key="1">
    <citation type="submission" date="2009-12" db="EMBL/GenBank/DDBJ databases">
        <authorList>
            <person name="Shrivastava S."/>
            <person name="Madupu R."/>
            <person name="Durkin A.S."/>
            <person name="Torralba M."/>
            <person name="Methe B."/>
            <person name="Sutton G.G."/>
            <person name="Strausberg R.L."/>
            <person name="Nelson K.E."/>
        </authorList>
    </citation>
    <scope>NUCLEOTIDE SEQUENCE [LARGE SCALE GENOMIC DNA]</scope>
    <source>
        <strain evidence="11 12">W5455</strain>
    </source>
</reference>
<keyword evidence="6" id="KW-0029">Amino-acid transport</keyword>
<evidence type="ECO:0000256" key="2">
    <source>
        <dbReference type="ARBA" id="ARBA00010072"/>
    </source>
</evidence>
<keyword evidence="4" id="KW-1003">Cell membrane</keyword>
<dbReference type="PANTHER" id="PTHR30614:SF20">
    <property type="entry name" value="GLUTAMINE TRANSPORT SYSTEM PERMEASE PROTEIN GLNP"/>
    <property type="match status" value="1"/>
</dbReference>
<evidence type="ECO:0000256" key="4">
    <source>
        <dbReference type="ARBA" id="ARBA00022475"/>
    </source>
</evidence>
<dbReference type="NCBIfam" id="TIGR01726">
    <property type="entry name" value="HEQRo_perm_3TM"/>
    <property type="match status" value="1"/>
</dbReference>
<keyword evidence="7 9" id="KW-1133">Transmembrane helix</keyword>
<evidence type="ECO:0000313" key="12">
    <source>
        <dbReference type="Proteomes" id="UP000006462"/>
    </source>
</evidence>
<evidence type="ECO:0000256" key="1">
    <source>
        <dbReference type="ARBA" id="ARBA00004651"/>
    </source>
</evidence>
<dbReference type="CDD" id="cd06261">
    <property type="entry name" value="TM_PBP2"/>
    <property type="match status" value="1"/>
</dbReference>
<accession>A0ABM9ZTB2</accession>
<dbReference type="PANTHER" id="PTHR30614">
    <property type="entry name" value="MEMBRANE COMPONENT OF AMINO ACID ABC TRANSPORTER"/>
    <property type="match status" value="1"/>
</dbReference>
<sequence>MWRARRASPRRLCETPQEGRNMRKSLFGRKRAPLLALAAVLALAGLAWAAPAPARRFALHFERIWPYYKVFYNGMINSLEVTFMSVIMGSICGTVLALLKVSRLGPLSWFATAYTSVFRGTPLMVQLFLVYFATPQLFDYQIPAFNAVVLTFGLNSAAYVSEILRGGIQSIDVGQREAAMALGVPYRAMMFDIVIPQALRTVLPSLVNELIALLKDTSIVATIGMLDMMRAAQTAMNSTYLAFEPFIVVAGMYYVLVMIFTAVASRLERRLHKSDRN</sequence>
<evidence type="ECO:0000256" key="5">
    <source>
        <dbReference type="ARBA" id="ARBA00022692"/>
    </source>
</evidence>
<evidence type="ECO:0000256" key="7">
    <source>
        <dbReference type="ARBA" id="ARBA00022989"/>
    </source>
</evidence>
<dbReference type="Pfam" id="PF00528">
    <property type="entry name" value="BPD_transp_1"/>
    <property type="match status" value="1"/>
</dbReference>
<keyword evidence="3 9" id="KW-0813">Transport</keyword>
<gene>
    <name evidence="11" type="ORF">HMPREF7215_0875</name>
</gene>
<dbReference type="SUPFAM" id="SSF161098">
    <property type="entry name" value="MetI-like"/>
    <property type="match status" value="1"/>
</dbReference>
<dbReference type="InterPro" id="IPR000515">
    <property type="entry name" value="MetI-like"/>
</dbReference>
<organism evidence="11 12">
    <name type="scientific">Pyramidobacter piscolens W5455</name>
    <dbReference type="NCBI Taxonomy" id="352165"/>
    <lineage>
        <taxon>Bacteria</taxon>
        <taxon>Thermotogati</taxon>
        <taxon>Synergistota</taxon>
        <taxon>Synergistia</taxon>
        <taxon>Synergistales</taxon>
        <taxon>Dethiosulfovibrionaceae</taxon>
        <taxon>Pyramidobacter</taxon>
    </lineage>
</organism>
<keyword evidence="5 9" id="KW-0812">Transmembrane</keyword>
<name>A0ABM9ZTB2_9BACT</name>
<evidence type="ECO:0000256" key="8">
    <source>
        <dbReference type="ARBA" id="ARBA00023136"/>
    </source>
</evidence>